<accession>A0A4P8XFG5</accession>
<evidence type="ECO:0000313" key="2">
    <source>
        <dbReference type="Proteomes" id="UP000300879"/>
    </source>
</evidence>
<dbReference type="Proteomes" id="UP000300879">
    <property type="component" value="Chromosome"/>
</dbReference>
<name>A0A4P8XFG5_9BACL</name>
<reference evidence="1 2" key="1">
    <citation type="submission" date="2019-05" db="EMBL/GenBank/DDBJ databases">
        <authorList>
            <person name="Chen C."/>
        </authorList>
    </citation>
    <scope>NUCLEOTIDE SEQUENCE [LARGE SCALE GENOMIC DNA]</scope>
    <source>
        <strain evidence="1 2">HB172198</strain>
    </source>
</reference>
<gene>
    <name evidence="1" type="ORF">E6C60_0399</name>
</gene>
<dbReference type="EMBL" id="CP040396">
    <property type="protein sequence ID" value="QCT01122.1"/>
    <property type="molecule type" value="Genomic_DNA"/>
</dbReference>
<dbReference type="KEGG" id="palo:E6C60_0399"/>
<organism evidence="1 2">
    <name type="scientific">Paenibacillus algicola</name>
    <dbReference type="NCBI Taxonomy" id="2565926"/>
    <lineage>
        <taxon>Bacteria</taxon>
        <taxon>Bacillati</taxon>
        <taxon>Bacillota</taxon>
        <taxon>Bacilli</taxon>
        <taxon>Bacillales</taxon>
        <taxon>Paenibacillaceae</taxon>
        <taxon>Paenibacillus</taxon>
    </lineage>
</organism>
<evidence type="ECO:0000313" key="1">
    <source>
        <dbReference type="EMBL" id="QCT01122.1"/>
    </source>
</evidence>
<proteinExistence type="predicted"/>
<keyword evidence="2" id="KW-1185">Reference proteome</keyword>
<protein>
    <submittedName>
        <fullName evidence="1">Uncharacterized protein</fullName>
    </submittedName>
</protein>
<dbReference type="AlphaFoldDB" id="A0A4P8XFG5"/>
<sequence>MMLIHGKYVSFYTISRLVLRSKDVNIGICKAHMLKGELFISGLNK</sequence>